<sequence>MKKVSKEMDEMLEKIMEEHEQDPTKQKGHHKNFIDKLLSLLHQPIIPHDEEIQVIDKTNIKAIILDLIVAAYETTATTLDWTFSELLRNPRVMKKLQQEIQNVVGLNKIVEQTDVPKLNYLDMVMKEVFRLHPVAPFLIAHESMEDITINGYYINKKSRIIVNAWAIGRDPKIWSENVEEFYPERFIDSNIDLKGHDFQLIPFGSGRRGCPGMQLGLTIDKFIIAQLVHCFDWKLPNGMKPEYLDMKEKFGLSIPRVKHLLALPTYRL</sequence>
<evidence type="ECO:0000256" key="3">
    <source>
        <dbReference type="ARBA" id="ARBA00010617"/>
    </source>
</evidence>
<keyword evidence="4 10" id="KW-0349">Heme</keyword>
<dbReference type="InterPro" id="IPR001128">
    <property type="entry name" value="Cyt_P450"/>
</dbReference>
<dbReference type="GO" id="GO:0020037">
    <property type="term" value="F:heme binding"/>
    <property type="evidence" value="ECO:0007669"/>
    <property type="project" value="InterPro"/>
</dbReference>
<dbReference type="PROSITE" id="PS00086">
    <property type="entry name" value="CYTOCHROME_P450"/>
    <property type="match status" value="1"/>
</dbReference>
<dbReference type="GO" id="GO:0005506">
    <property type="term" value="F:iron ion binding"/>
    <property type="evidence" value="ECO:0007669"/>
    <property type="project" value="InterPro"/>
</dbReference>
<feature type="non-terminal residue" evidence="12">
    <location>
        <position position="268"/>
    </location>
</feature>
<keyword evidence="7 10" id="KW-0408">Iron</keyword>
<dbReference type="InterPro" id="IPR017972">
    <property type="entry name" value="Cyt_P450_CS"/>
</dbReference>
<evidence type="ECO:0000256" key="4">
    <source>
        <dbReference type="ARBA" id="ARBA00022617"/>
    </source>
</evidence>
<name>A0AAD7M466_QUISA</name>
<keyword evidence="5 10" id="KW-0479">Metal-binding</keyword>
<dbReference type="Gene3D" id="1.10.630.10">
    <property type="entry name" value="Cytochrome P450"/>
    <property type="match status" value="1"/>
</dbReference>
<evidence type="ECO:0000256" key="9">
    <source>
        <dbReference type="ARBA" id="ARBA00023136"/>
    </source>
</evidence>
<dbReference type="PANTHER" id="PTHR47943:SF9">
    <property type="entry name" value="CYTOCHROME P450"/>
    <property type="match status" value="1"/>
</dbReference>
<comment type="subcellular location">
    <subcellularLocation>
        <location evidence="2">Membrane</location>
    </subcellularLocation>
</comment>
<dbReference type="PRINTS" id="PR00463">
    <property type="entry name" value="EP450I"/>
</dbReference>
<comment type="cofactor">
    <cofactor evidence="1 10">
        <name>heme</name>
        <dbReference type="ChEBI" id="CHEBI:30413"/>
    </cofactor>
</comment>
<evidence type="ECO:0000313" key="12">
    <source>
        <dbReference type="EMBL" id="KAJ7969665.1"/>
    </source>
</evidence>
<dbReference type="GO" id="GO:0016705">
    <property type="term" value="F:oxidoreductase activity, acting on paired donors, with incorporation or reduction of molecular oxygen"/>
    <property type="evidence" value="ECO:0007669"/>
    <property type="project" value="InterPro"/>
</dbReference>
<reference evidence="12" key="1">
    <citation type="journal article" date="2023" name="Science">
        <title>Elucidation of the pathway for biosynthesis of saponin adjuvants from the soapbark tree.</title>
        <authorList>
            <person name="Reed J."/>
            <person name="Orme A."/>
            <person name="El-Demerdash A."/>
            <person name="Owen C."/>
            <person name="Martin L.B.B."/>
            <person name="Misra R.C."/>
            <person name="Kikuchi S."/>
            <person name="Rejzek M."/>
            <person name="Martin A.C."/>
            <person name="Harkess A."/>
            <person name="Leebens-Mack J."/>
            <person name="Louveau T."/>
            <person name="Stephenson M.J."/>
            <person name="Osbourn A."/>
        </authorList>
    </citation>
    <scope>NUCLEOTIDE SEQUENCE</scope>
    <source>
        <strain evidence="12">S10</strain>
    </source>
</reference>
<keyword evidence="9" id="KW-0472">Membrane</keyword>
<proteinExistence type="inferred from homology"/>
<dbReference type="PRINTS" id="PR00385">
    <property type="entry name" value="P450"/>
</dbReference>
<dbReference type="AlphaFoldDB" id="A0AAD7M466"/>
<dbReference type="EMBL" id="JARAOO010000004">
    <property type="protein sequence ID" value="KAJ7969665.1"/>
    <property type="molecule type" value="Genomic_DNA"/>
</dbReference>
<keyword evidence="8 11" id="KW-0503">Monooxygenase</keyword>
<evidence type="ECO:0000256" key="10">
    <source>
        <dbReference type="PIRSR" id="PIRSR602401-1"/>
    </source>
</evidence>
<dbReference type="GO" id="GO:0004497">
    <property type="term" value="F:monooxygenase activity"/>
    <property type="evidence" value="ECO:0007669"/>
    <property type="project" value="UniProtKB-KW"/>
</dbReference>
<feature type="binding site" description="axial binding residue" evidence="10">
    <location>
        <position position="210"/>
    </location>
    <ligand>
        <name>heme</name>
        <dbReference type="ChEBI" id="CHEBI:30413"/>
    </ligand>
    <ligandPart>
        <name>Fe</name>
        <dbReference type="ChEBI" id="CHEBI:18248"/>
    </ligandPart>
</feature>
<keyword evidence="6 11" id="KW-0560">Oxidoreductase</keyword>
<evidence type="ECO:0000256" key="6">
    <source>
        <dbReference type="ARBA" id="ARBA00023002"/>
    </source>
</evidence>
<dbReference type="Pfam" id="PF00067">
    <property type="entry name" value="p450"/>
    <property type="match status" value="1"/>
</dbReference>
<comment type="caution">
    <text evidence="12">The sequence shown here is derived from an EMBL/GenBank/DDBJ whole genome shotgun (WGS) entry which is preliminary data.</text>
</comment>
<dbReference type="FunFam" id="1.10.630.10:FF:000204">
    <property type="entry name" value="Uncharacterized protein"/>
    <property type="match status" value="1"/>
</dbReference>
<evidence type="ECO:0000256" key="11">
    <source>
        <dbReference type="RuleBase" id="RU000461"/>
    </source>
</evidence>
<dbReference type="GO" id="GO:0016020">
    <property type="term" value="C:membrane"/>
    <property type="evidence" value="ECO:0007669"/>
    <property type="project" value="UniProtKB-SubCell"/>
</dbReference>
<dbReference type="Proteomes" id="UP001163823">
    <property type="component" value="Chromosome 4"/>
</dbReference>
<keyword evidence="13" id="KW-1185">Reference proteome</keyword>
<dbReference type="InterPro" id="IPR002401">
    <property type="entry name" value="Cyt_P450_E_grp-I"/>
</dbReference>
<evidence type="ECO:0000313" key="13">
    <source>
        <dbReference type="Proteomes" id="UP001163823"/>
    </source>
</evidence>
<evidence type="ECO:0000256" key="8">
    <source>
        <dbReference type="ARBA" id="ARBA00023033"/>
    </source>
</evidence>
<dbReference type="KEGG" id="qsa:O6P43_007976"/>
<evidence type="ECO:0000256" key="2">
    <source>
        <dbReference type="ARBA" id="ARBA00004370"/>
    </source>
</evidence>
<dbReference type="InterPro" id="IPR036396">
    <property type="entry name" value="Cyt_P450_sf"/>
</dbReference>
<gene>
    <name evidence="12" type="ORF">O6P43_007976</name>
</gene>
<dbReference type="PANTHER" id="PTHR47943">
    <property type="entry name" value="CYTOCHROME P450 93A3-LIKE"/>
    <property type="match status" value="1"/>
</dbReference>
<comment type="similarity">
    <text evidence="3 11">Belongs to the cytochrome P450 family.</text>
</comment>
<organism evidence="12 13">
    <name type="scientific">Quillaja saponaria</name>
    <name type="common">Soap bark tree</name>
    <dbReference type="NCBI Taxonomy" id="32244"/>
    <lineage>
        <taxon>Eukaryota</taxon>
        <taxon>Viridiplantae</taxon>
        <taxon>Streptophyta</taxon>
        <taxon>Embryophyta</taxon>
        <taxon>Tracheophyta</taxon>
        <taxon>Spermatophyta</taxon>
        <taxon>Magnoliopsida</taxon>
        <taxon>eudicotyledons</taxon>
        <taxon>Gunneridae</taxon>
        <taxon>Pentapetalae</taxon>
        <taxon>rosids</taxon>
        <taxon>fabids</taxon>
        <taxon>Fabales</taxon>
        <taxon>Quillajaceae</taxon>
        <taxon>Quillaja</taxon>
    </lineage>
</organism>
<accession>A0AAD7M466</accession>
<evidence type="ECO:0000256" key="7">
    <source>
        <dbReference type="ARBA" id="ARBA00023004"/>
    </source>
</evidence>
<protein>
    <submittedName>
        <fullName evidence="12">Cytochrome P450</fullName>
    </submittedName>
</protein>
<dbReference type="SUPFAM" id="SSF48264">
    <property type="entry name" value="Cytochrome P450"/>
    <property type="match status" value="1"/>
</dbReference>
<evidence type="ECO:0000256" key="1">
    <source>
        <dbReference type="ARBA" id="ARBA00001971"/>
    </source>
</evidence>
<evidence type="ECO:0000256" key="5">
    <source>
        <dbReference type="ARBA" id="ARBA00022723"/>
    </source>
</evidence>